<evidence type="ECO:0000313" key="9">
    <source>
        <dbReference type="EMBL" id="NHC34198.1"/>
    </source>
</evidence>
<feature type="transmembrane region" description="Helical" evidence="8">
    <location>
        <begin position="6"/>
        <end position="24"/>
    </location>
</feature>
<feature type="transmembrane region" description="Helical" evidence="8">
    <location>
        <begin position="136"/>
        <end position="158"/>
    </location>
</feature>
<feature type="binding site" evidence="7">
    <location>
        <position position="213"/>
    </location>
    <ligand>
        <name>Mg(2+)</name>
        <dbReference type="ChEBI" id="CHEBI:18420"/>
    </ligand>
</feature>
<dbReference type="OrthoDB" id="9783652at2"/>
<dbReference type="PANTHER" id="PTHR22926:SF3">
    <property type="entry name" value="UNDECAPRENYL-PHOSPHATE ALPHA-N-ACETYLGLUCOSAMINYL 1-PHOSPHATE TRANSFERASE"/>
    <property type="match status" value="1"/>
</dbReference>
<dbReference type="GO" id="GO:0016780">
    <property type="term" value="F:phosphotransferase activity, for other substituted phosphate groups"/>
    <property type="evidence" value="ECO:0007669"/>
    <property type="project" value="InterPro"/>
</dbReference>
<evidence type="ECO:0000256" key="7">
    <source>
        <dbReference type="PIRSR" id="PIRSR600715-1"/>
    </source>
</evidence>
<evidence type="ECO:0000256" key="8">
    <source>
        <dbReference type="SAM" id="Phobius"/>
    </source>
</evidence>
<evidence type="ECO:0000256" key="6">
    <source>
        <dbReference type="ARBA" id="ARBA00023136"/>
    </source>
</evidence>
<keyword evidence="3" id="KW-0808">Transferase</keyword>
<dbReference type="AlphaFoldDB" id="A0A9X5I385"/>
<sequence length="338" mass="36490">MTTMPSIVLSIFSFGISFLTVNLIRQRFRQSLLDIPNERSSHTQPTPRGGGLGFIIAFAITSAIALGNNYFHLFADVPLNLNLALVWLILIPLAIVGIIDDRSNVPAGIRYLVQLAAAGVAVTYFGAFPQPWLSQFGVVGSIVAIVLTAIGMTAIVNFYNFMDGLDGIVAGTSAIQLGFFAFYLHQPLLWFLVAALVGFLWWNWSPAKIFMGDAGSTVLGAIVAIALLNAGDSAVQAWSALVVTFPLIGDAIYTIVRRLLRKENIFQAHRSHLYQRLQQSGWTHAYVATTYMAVTLAIALAVEFYGSQGAIIGFIGAIALGVGGESYLRSRSVGQELS</sequence>
<organism evidence="9 10">
    <name type="scientific">Scytonema millei VB511283</name>
    <dbReference type="NCBI Taxonomy" id="1245923"/>
    <lineage>
        <taxon>Bacteria</taxon>
        <taxon>Bacillati</taxon>
        <taxon>Cyanobacteriota</taxon>
        <taxon>Cyanophyceae</taxon>
        <taxon>Nostocales</taxon>
        <taxon>Scytonemataceae</taxon>
        <taxon>Scytonema</taxon>
    </lineage>
</organism>
<dbReference type="GO" id="GO:0009103">
    <property type="term" value="P:lipopolysaccharide biosynthetic process"/>
    <property type="evidence" value="ECO:0007669"/>
    <property type="project" value="TreeGrafter"/>
</dbReference>
<comment type="subcellular location">
    <subcellularLocation>
        <location evidence="1">Cell membrane</location>
        <topology evidence="1">Multi-pass membrane protein</topology>
    </subcellularLocation>
</comment>
<dbReference type="Proteomes" id="UP000031532">
    <property type="component" value="Unassembled WGS sequence"/>
</dbReference>
<keyword evidence="4 8" id="KW-0812">Transmembrane</keyword>
<feature type="binding site" evidence="7">
    <location>
        <position position="160"/>
    </location>
    <ligand>
        <name>Mg(2+)</name>
        <dbReference type="ChEBI" id="CHEBI:18420"/>
    </ligand>
</feature>
<evidence type="ECO:0000256" key="3">
    <source>
        <dbReference type="ARBA" id="ARBA00022679"/>
    </source>
</evidence>
<keyword evidence="10" id="KW-1185">Reference proteome</keyword>
<evidence type="ECO:0000256" key="1">
    <source>
        <dbReference type="ARBA" id="ARBA00004651"/>
    </source>
</evidence>
<accession>A0A9X5I385</accession>
<evidence type="ECO:0000256" key="4">
    <source>
        <dbReference type="ARBA" id="ARBA00022692"/>
    </source>
</evidence>
<dbReference type="Pfam" id="PF00953">
    <property type="entry name" value="Glycos_transf_4"/>
    <property type="match status" value="1"/>
</dbReference>
<protein>
    <submittedName>
        <fullName evidence="9">Glycosyltransferase family 4 protein</fullName>
    </submittedName>
</protein>
<feature type="transmembrane region" description="Helical" evidence="8">
    <location>
        <begin position="188"/>
        <end position="204"/>
    </location>
</feature>
<feature type="transmembrane region" description="Helical" evidence="8">
    <location>
        <begin position="308"/>
        <end position="328"/>
    </location>
</feature>
<feature type="transmembrane region" description="Helical" evidence="8">
    <location>
        <begin position="49"/>
        <end position="67"/>
    </location>
</feature>
<dbReference type="CDD" id="cd06854">
    <property type="entry name" value="GT_WbpL_WbcO_like"/>
    <property type="match status" value="1"/>
</dbReference>
<comment type="caution">
    <text evidence="9">The sequence shown here is derived from an EMBL/GenBank/DDBJ whole genome shotgun (WGS) entry which is preliminary data.</text>
</comment>
<reference evidence="9 10" key="1">
    <citation type="journal article" date="2015" name="Genome Announc.">
        <title>Draft Genome Sequence of the Terrestrial Cyanobacterium Scytonema millei VB511283, Isolated from Eastern India.</title>
        <authorList>
            <person name="Sen D."/>
            <person name="Chandrababunaidu M.M."/>
            <person name="Singh D."/>
            <person name="Sanghi N."/>
            <person name="Ghorai A."/>
            <person name="Mishra G.P."/>
            <person name="Madduluri M."/>
            <person name="Adhikary S.P."/>
            <person name="Tripathy S."/>
        </authorList>
    </citation>
    <scope>NUCLEOTIDE SEQUENCE [LARGE SCALE GENOMIC DNA]</scope>
    <source>
        <strain evidence="9 10">VB511283</strain>
    </source>
</reference>
<keyword evidence="2" id="KW-1003">Cell membrane</keyword>
<feature type="transmembrane region" description="Helical" evidence="8">
    <location>
        <begin position="281"/>
        <end position="302"/>
    </location>
</feature>
<dbReference type="GO" id="GO:0071555">
    <property type="term" value="P:cell wall organization"/>
    <property type="evidence" value="ECO:0007669"/>
    <property type="project" value="TreeGrafter"/>
</dbReference>
<dbReference type="GO" id="GO:0005886">
    <property type="term" value="C:plasma membrane"/>
    <property type="evidence" value="ECO:0007669"/>
    <property type="project" value="UniProtKB-SubCell"/>
</dbReference>
<dbReference type="EMBL" id="JTJC03000001">
    <property type="protein sequence ID" value="NHC34198.1"/>
    <property type="molecule type" value="Genomic_DNA"/>
</dbReference>
<dbReference type="GO" id="GO:0046872">
    <property type="term" value="F:metal ion binding"/>
    <property type="evidence" value="ECO:0007669"/>
    <property type="project" value="UniProtKB-KW"/>
</dbReference>
<comment type="cofactor">
    <cofactor evidence="7">
        <name>Mg(2+)</name>
        <dbReference type="ChEBI" id="CHEBI:18420"/>
    </cofactor>
</comment>
<evidence type="ECO:0000256" key="2">
    <source>
        <dbReference type="ARBA" id="ARBA00022475"/>
    </source>
</evidence>
<keyword evidence="5 8" id="KW-1133">Transmembrane helix</keyword>
<dbReference type="GO" id="GO:0044038">
    <property type="term" value="P:cell wall macromolecule biosynthetic process"/>
    <property type="evidence" value="ECO:0007669"/>
    <property type="project" value="TreeGrafter"/>
</dbReference>
<evidence type="ECO:0000313" key="10">
    <source>
        <dbReference type="Proteomes" id="UP000031532"/>
    </source>
</evidence>
<gene>
    <name evidence="9" type="ORF">QH73_0005895</name>
</gene>
<keyword evidence="7" id="KW-0460">Magnesium</keyword>
<dbReference type="RefSeq" id="WP_132866682.1">
    <property type="nucleotide sequence ID" value="NZ_JTJC03000001.1"/>
</dbReference>
<feature type="transmembrane region" description="Helical" evidence="8">
    <location>
        <begin position="111"/>
        <end position="130"/>
    </location>
</feature>
<evidence type="ECO:0000256" key="5">
    <source>
        <dbReference type="ARBA" id="ARBA00022989"/>
    </source>
</evidence>
<keyword evidence="7" id="KW-0479">Metal-binding</keyword>
<dbReference type="PANTHER" id="PTHR22926">
    <property type="entry name" value="PHOSPHO-N-ACETYLMURAMOYL-PENTAPEPTIDE-TRANSFERASE"/>
    <property type="match status" value="1"/>
</dbReference>
<proteinExistence type="predicted"/>
<keyword evidence="6 8" id="KW-0472">Membrane</keyword>
<feature type="transmembrane region" description="Helical" evidence="8">
    <location>
        <begin position="79"/>
        <end position="99"/>
    </location>
</feature>
<feature type="transmembrane region" description="Helical" evidence="8">
    <location>
        <begin position="237"/>
        <end position="260"/>
    </location>
</feature>
<name>A0A9X5I385_9CYAN</name>
<dbReference type="InterPro" id="IPR000715">
    <property type="entry name" value="Glycosyl_transferase_4"/>
</dbReference>